<sequence length="118" mass="13314">MKCRALKVEAGRESATANGFEFVHEGANERKEKIEDNRKSNENELDNGDEYGADGSPKNCIPQWWRTSTTVRKAGRPKSTKKLVDEALFSSSILSRPVRYHLLLELLQKGILAFAEAY</sequence>
<feature type="region of interest" description="Disordered" evidence="1">
    <location>
        <begin position="26"/>
        <end position="58"/>
    </location>
</feature>
<feature type="compositionally biased region" description="Acidic residues" evidence="1">
    <location>
        <begin position="43"/>
        <end position="52"/>
    </location>
</feature>
<proteinExistence type="predicted"/>
<name>W2MNV6_PHYNI</name>
<organism evidence="2">
    <name type="scientific">Phytophthora nicotianae</name>
    <name type="common">Potato buckeye rot agent</name>
    <name type="synonym">Phytophthora parasitica</name>
    <dbReference type="NCBI Taxonomy" id="4792"/>
    <lineage>
        <taxon>Eukaryota</taxon>
        <taxon>Sar</taxon>
        <taxon>Stramenopiles</taxon>
        <taxon>Oomycota</taxon>
        <taxon>Peronosporomycetes</taxon>
        <taxon>Peronosporales</taxon>
        <taxon>Peronosporaceae</taxon>
        <taxon>Phytophthora</taxon>
    </lineage>
</organism>
<gene>
    <name evidence="2" type="ORF">L914_15554</name>
</gene>
<dbReference type="AlphaFoldDB" id="W2MNV6"/>
<evidence type="ECO:0000256" key="1">
    <source>
        <dbReference type="SAM" id="MobiDB-lite"/>
    </source>
</evidence>
<evidence type="ECO:0000313" key="2">
    <source>
        <dbReference type="EMBL" id="ETM38046.1"/>
    </source>
</evidence>
<protein>
    <submittedName>
        <fullName evidence="2">Uncharacterized protein</fullName>
    </submittedName>
</protein>
<reference evidence="2" key="1">
    <citation type="submission" date="2013-11" db="EMBL/GenBank/DDBJ databases">
        <title>The Genome Sequence of Phytophthora parasitica IAC_01/95.</title>
        <authorList>
            <consortium name="The Broad Institute Genomics Platform"/>
            <person name="Russ C."/>
            <person name="Tyler B."/>
            <person name="Panabieres F."/>
            <person name="Shan W."/>
            <person name="Tripathy S."/>
            <person name="Grunwald N."/>
            <person name="Machado M."/>
            <person name="Johnson C.S."/>
            <person name="Arredondo F."/>
            <person name="Hong C."/>
            <person name="Coffey M."/>
            <person name="Young S.K."/>
            <person name="Zeng Q."/>
            <person name="Gargeya S."/>
            <person name="Fitzgerald M."/>
            <person name="Abouelleil A."/>
            <person name="Alvarado L."/>
            <person name="Chapman S.B."/>
            <person name="Gainer-Dewar J."/>
            <person name="Goldberg J."/>
            <person name="Griggs A."/>
            <person name="Gujja S."/>
            <person name="Hansen M."/>
            <person name="Howarth C."/>
            <person name="Imamovic A."/>
            <person name="Ireland A."/>
            <person name="Larimer J."/>
            <person name="McCowan C."/>
            <person name="Murphy C."/>
            <person name="Pearson M."/>
            <person name="Poon T.W."/>
            <person name="Priest M."/>
            <person name="Roberts A."/>
            <person name="Saif S."/>
            <person name="Shea T."/>
            <person name="Sykes S."/>
            <person name="Wortman J."/>
            <person name="Nusbaum C."/>
            <person name="Birren B."/>
        </authorList>
    </citation>
    <scope>NUCLEOTIDE SEQUENCE [LARGE SCALE GENOMIC DNA]</scope>
    <source>
        <strain evidence="2">IAC_01/95</strain>
    </source>
</reference>
<dbReference type="EMBL" id="KI694969">
    <property type="protein sequence ID" value="ETM38046.1"/>
    <property type="molecule type" value="Genomic_DNA"/>
</dbReference>
<feature type="compositionally biased region" description="Basic and acidic residues" evidence="1">
    <location>
        <begin position="26"/>
        <end position="42"/>
    </location>
</feature>
<dbReference type="Proteomes" id="UP000054532">
    <property type="component" value="Unassembled WGS sequence"/>
</dbReference>
<accession>W2MNV6</accession>